<dbReference type="STRING" id="452637.Oter_3383"/>
<dbReference type="HOGENOM" id="CLU_1347785_0_0_0"/>
<dbReference type="InterPro" id="IPR003615">
    <property type="entry name" value="HNH_nuc"/>
</dbReference>
<dbReference type="AlphaFoldDB" id="B1ZU98"/>
<dbReference type="Gene3D" id="3.90.75.20">
    <property type="match status" value="1"/>
</dbReference>
<reference evidence="2 3" key="1">
    <citation type="journal article" date="2011" name="J. Bacteriol.">
        <title>Genome sequence of the verrucomicrobium Opitutus terrae PB90-1, an abundant inhabitant of rice paddy soil ecosystems.</title>
        <authorList>
            <person name="van Passel M.W."/>
            <person name="Kant R."/>
            <person name="Palva A."/>
            <person name="Copeland A."/>
            <person name="Lucas S."/>
            <person name="Lapidus A."/>
            <person name="Glavina del Rio T."/>
            <person name="Pitluck S."/>
            <person name="Goltsman E."/>
            <person name="Clum A."/>
            <person name="Sun H."/>
            <person name="Schmutz J."/>
            <person name="Larimer F.W."/>
            <person name="Land M.L."/>
            <person name="Hauser L."/>
            <person name="Kyrpides N."/>
            <person name="Mikhailova N."/>
            <person name="Richardson P.P."/>
            <person name="Janssen P.H."/>
            <person name="de Vos W.M."/>
            <person name="Smidt H."/>
        </authorList>
    </citation>
    <scope>NUCLEOTIDE SEQUENCE [LARGE SCALE GENOMIC DNA]</scope>
    <source>
        <strain evidence="3">DSM 11246 / JCM 15787 / PB90-1</strain>
    </source>
</reference>
<keyword evidence="3" id="KW-1185">Reference proteome</keyword>
<dbReference type="KEGG" id="ote:Oter_3383"/>
<evidence type="ECO:0000313" key="2">
    <source>
        <dbReference type="EMBL" id="ACB76660.1"/>
    </source>
</evidence>
<name>B1ZU98_OPITP</name>
<evidence type="ECO:0000259" key="1">
    <source>
        <dbReference type="Pfam" id="PF13392"/>
    </source>
</evidence>
<evidence type="ECO:0000313" key="3">
    <source>
        <dbReference type="Proteomes" id="UP000007013"/>
    </source>
</evidence>
<accession>B1ZU98</accession>
<proteinExistence type="predicted"/>
<dbReference type="InterPro" id="IPR044925">
    <property type="entry name" value="His-Me_finger_sf"/>
</dbReference>
<feature type="domain" description="HNH nuclease" evidence="1">
    <location>
        <begin position="144"/>
        <end position="186"/>
    </location>
</feature>
<dbReference type="eggNOG" id="COG0568">
    <property type="taxonomic scope" value="Bacteria"/>
</dbReference>
<sequence>MASSAVRYFERAAGDARDAVAVQARTKIGLAPDRVRALLEASRPLTPEEARRAMVRQVRPKSCGRTGLPRYAVELMYADYKRLRSLSKTGRLHARTRQSMYQIFQAHGLPLYERRFQRKIRFAGREFTPGKDGYYRATSGDRRQLHYVIWERANGPVPAGHQVTFKNADKRDFRIENLACMPIRDVTLFHHARHTAAKDRAKP</sequence>
<organism evidence="2 3">
    <name type="scientific">Opitutus terrae (strain DSM 11246 / JCM 15787 / PB90-1)</name>
    <dbReference type="NCBI Taxonomy" id="452637"/>
    <lineage>
        <taxon>Bacteria</taxon>
        <taxon>Pseudomonadati</taxon>
        <taxon>Verrucomicrobiota</taxon>
        <taxon>Opitutia</taxon>
        <taxon>Opitutales</taxon>
        <taxon>Opitutaceae</taxon>
        <taxon>Opitutus</taxon>
    </lineage>
</organism>
<dbReference type="EMBL" id="CP001032">
    <property type="protein sequence ID" value="ACB76660.1"/>
    <property type="molecule type" value="Genomic_DNA"/>
</dbReference>
<protein>
    <recommendedName>
        <fullName evidence="1">HNH nuclease domain-containing protein</fullName>
    </recommendedName>
</protein>
<dbReference type="Pfam" id="PF13392">
    <property type="entry name" value="HNH_3"/>
    <property type="match status" value="1"/>
</dbReference>
<dbReference type="Proteomes" id="UP000007013">
    <property type="component" value="Chromosome"/>
</dbReference>
<dbReference type="SUPFAM" id="SSF54060">
    <property type="entry name" value="His-Me finger endonucleases"/>
    <property type="match status" value="1"/>
</dbReference>
<gene>
    <name evidence="2" type="ordered locus">Oter_3383</name>
</gene>